<accession>A0A5J4VGJ3</accession>
<proteinExistence type="predicted"/>
<dbReference type="Proteomes" id="UP000324800">
    <property type="component" value="Unassembled WGS sequence"/>
</dbReference>
<gene>
    <name evidence="1" type="ORF">EZS28_022821</name>
</gene>
<sequence length="68" mass="7768">MRTATTIRTQLDLAEYKRLIRNHIIQTQEKTIMGTKEKNVDIKAEGSVAAKPNKEHSCIADAQRIFQN</sequence>
<protein>
    <submittedName>
        <fullName evidence="1">Uncharacterized protein</fullName>
    </submittedName>
</protein>
<reference evidence="1 2" key="1">
    <citation type="submission" date="2019-03" db="EMBL/GenBank/DDBJ databases">
        <title>Single cell metagenomics reveals metabolic interactions within the superorganism composed of flagellate Streblomastix strix and complex community of Bacteroidetes bacteria on its surface.</title>
        <authorList>
            <person name="Treitli S.C."/>
            <person name="Kolisko M."/>
            <person name="Husnik F."/>
            <person name="Keeling P."/>
            <person name="Hampl V."/>
        </authorList>
    </citation>
    <scope>NUCLEOTIDE SEQUENCE [LARGE SCALE GENOMIC DNA]</scope>
    <source>
        <strain evidence="1">ST1C</strain>
    </source>
</reference>
<comment type="caution">
    <text evidence="1">The sequence shown here is derived from an EMBL/GenBank/DDBJ whole genome shotgun (WGS) entry which is preliminary data.</text>
</comment>
<name>A0A5J4VGJ3_9EUKA</name>
<organism evidence="1 2">
    <name type="scientific">Streblomastix strix</name>
    <dbReference type="NCBI Taxonomy" id="222440"/>
    <lineage>
        <taxon>Eukaryota</taxon>
        <taxon>Metamonada</taxon>
        <taxon>Preaxostyla</taxon>
        <taxon>Oxymonadida</taxon>
        <taxon>Streblomastigidae</taxon>
        <taxon>Streblomastix</taxon>
    </lineage>
</organism>
<evidence type="ECO:0000313" key="2">
    <source>
        <dbReference type="Proteomes" id="UP000324800"/>
    </source>
</evidence>
<dbReference type="EMBL" id="SNRW01007200">
    <property type="protein sequence ID" value="KAA6381652.1"/>
    <property type="molecule type" value="Genomic_DNA"/>
</dbReference>
<dbReference type="AlphaFoldDB" id="A0A5J4VGJ3"/>
<evidence type="ECO:0000313" key="1">
    <source>
        <dbReference type="EMBL" id="KAA6381652.1"/>
    </source>
</evidence>